<evidence type="ECO:0000256" key="2">
    <source>
        <dbReference type="ARBA" id="ARBA00006099"/>
    </source>
</evidence>
<dbReference type="PROSITE" id="PS51318">
    <property type="entry name" value="TAT"/>
    <property type="match status" value="1"/>
</dbReference>
<reference evidence="7 8" key="1">
    <citation type="submission" date="2016-10" db="EMBL/GenBank/DDBJ databases">
        <authorList>
            <person name="de Groot N.N."/>
        </authorList>
    </citation>
    <scope>NUCLEOTIDE SEQUENCE [LARGE SCALE GENOMIC DNA]</scope>
    <source>
        <strain evidence="7 8">DSM 16859</strain>
    </source>
</reference>
<accession>A0A1H9SNY6</accession>
<evidence type="ECO:0000256" key="6">
    <source>
        <dbReference type="SAM" id="SignalP"/>
    </source>
</evidence>
<comment type="similarity">
    <text evidence="2">Belongs to the prokaryotic sulfate-binding protein family.</text>
</comment>
<dbReference type="PROSITE" id="PS51257">
    <property type="entry name" value="PROKAR_LIPOPROTEIN"/>
    <property type="match status" value="1"/>
</dbReference>
<dbReference type="GO" id="GO:0042597">
    <property type="term" value="C:periplasmic space"/>
    <property type="evidence" value="ECO:0007669"/>
    <property type="project" value="UniProtKB-SubCell"/>
</dbReference>
<dbReference type="GO" id="GO:0140104">
    <property type="term" value="F:molecular carrier activity"/>
    <property type="evidence" value="ECO:0007669"/>
    <property type="project" value="InterPro"/>
</dbReference>
<organism evidence="7 8">
    <name type="scientific">Propionibacterium cyclohexanicum</name>
    <dbReference type="NCBI Taxonomy" id="64702"/>
    <lineage>
        <taxon>Bacteria</taxon>
        <taxon>Bacillati</taxon>
        <taxon>Actinomycetota</taxon>
        <taxon>Actinomycetes</taxon>
        <taxon>Propionibacteriales</taxon>
        <taxon>Propionibacteriaceae</taxon>
        <taxon>Propionibacterium</taxon>
    </lineage>
</organism>
<dbReference type="PANTHER" id="PTHR30368:SF2">
    <property type="entry name" value="SULFATE-BINDING PROTEIN"/>
    <property type="match status" value="1"/>
</dbReference>
<evidence type="ECO:0000256" key="4">
    <source>
        <dbReference type="ARBA" id="ARBA00022729"/>
    </source>
</evidence>
<dbReference type="PANTHER" id="PTHR30368">
    <property type="entry name" value="SULFATE-BINDING PROTEIN"/>
    <property type="match status" value="1"/>
</dbReference>
<proteinExistence type="inferred from homology"/>
<dbReference type="Pfam" id="PF13531">
    <property type="entry name" value="SBP_bac_11"/>
    <property type="match status" value="1"/>
</dbReference>
<dbReference type="AlphaFoldDB" id="A0A1H9SNY6"/>
<evidence type="ECO:0000313" key="7">
    <source>
        <dbReference type="EMBL" id="SER86029.1"/>
    </source>
</evidence>
<dbReference type="OrthoDB" id="9802127at2"/>
<evidence type="ECO:0000313" key="8">
    <source>
        <dbReference type="Proteomes" id="UP000198815"/>
    </source>
</evidence>
<evidence type="ECO:0000256" key="1">
    <source>
        <dbReference type="ARBA" id="ARBA00004418"/>
    </source>
</evidence>
<sequence>MITRRSLLTTTAALLPAVGLAACSNVPKDASGAAASASTIKLVGYSTPSAANAAVSAAWTKTSDGNGVSFQTSYGASGDQSRNVANGQAADYVHLSVGSDVSRLVDKGLVAKDWDGGTYKGIVTTTVVAIAVRPGNPLGITGWADLTKPGVKVVTPNPSSSGSARWNILAVWAHIASLGGSDADAKAFLFQVLKNTVALPGSGRDATTAFTGGTGNVLLSYETEAIYARQQQNGVFDYLVPKDTLLIENPGAVTVNATAKAKPWLDYVLSAPAQQIYAQYGFRPLIGTPPSGIKGVNDASDPFPAPDHLFTIGKDFGGWSAVNTKFFGDNGIVTQLLSQAGKS</sequence>
<dbReference type="SUPFAM" id="SSF53850">
    <property type="entry name" value="Periplasmic binding protein-like II"/>
    <property type="match status" value="1"/>
</dbReference>
<dbReference type="InterPro" id="IPR006311">
    <property type="entry name" value="TAT_signal"/>
</dbReference>
<keyword evidence="5" id="KW-0574">Periplasm</keyword>
<dbReference type="STRING" id="64702.SAMN05443377_11419"/>
<feature type="signal peptide" evidence="6">
    <location>
        <begin position="1"/>
        <end position="21"/>
    </location>
</feature>
<dbReference type="Proteomes" id="UP000198815">
    <property type="component" value="Unassembled WGS sequence"/>
</dbReference>
<comment type="subcellular location">
    <subcellularLocation>
        <location evidence="1">Periplasm</location>
    </subcellularLocation>
</comment>
<evidence type="ECO:0000256" key="5">
    <source>
        <dbReference type="ARBA" id="ARBA00022764"/>
    </source>
</evidence>
<dbReference type="GO" id="GO:1902358">
    <property type="term" value="P:sulfate transmembrane transport"/>
    <property type="evidence" value="ECO:0007669"/>
    <property type="project" value="InterPro"/>
</dbReference>
<keyword evidence="8" id="KW-1185">Reference proteome</keyword>
<dbReference type="EMBL" id="FOGZ01000014">
    <property type="protein sequence ID" value="SER86029.1"/>
    <property type="molecule type" value="Genomic_DNA"/>
</dbReference>
<dbReference type="NCBIfam" id="TIGR00971">
    <property type="entry name" value="3a0106s03"/>
    <property type="match status" value="1"/>
</dbReference>
<keyword evidence="3" id="KW-0813">Transport</keyword>
<dbReference type="InterPro" id="IPR005669">
    <property type="entry name" value="Thiosulph/SO4-bd"/>
</dbReference>
<gene>
    <name evidence="7" type="ORF">SAMN05443377_11419</name>
</gene>
<dbReference type="RefSeq" id="WP_091969764.1">
    <property type="nucleotide sequence ID" value="NZ_FOGZ01000014.1"/>
</dbReference>
<keyword evidence="4 6" id="KW-0732">Signal</keyword>
<dbReference type="Gene3D" id="3.40.190.10">
    <property type="entry name" value="Periplasmic binding protein-like II"/>
    <property type="match status" value="2"/>
</dbReference>
<evidence type="ECO:0000256" key="3">
    <source>
        <dbReference type="ARBA" id="ARBA00022448"/>
    </source>
</evidence>
<name>A0A1H9SNY6_9ACTN</name>
<feature type="chain" id="PRO_5038966447" evidence="6">
    <location>
        <begin position="22"/>
        <end position="343"/>
    </location>
</feature>
<protein>
    <submittedName>
        <fullName evidence="7">Sulfate transport system substrate-binding protein</fullName>
    </submittedName>
</protein>